<dbReference type="SMART" id="SM00530">
    <property type="entry name" value="HTH_XRE"/>
    <property type="match status" value="1"/>
</dbReference>
<proteinExistence type="predicted"/>
<dbReference type="PROSITE" id="PS50943">
    <property type="entry name" value="HTH_CROC1"/>
    <property type="match status" value="1"/>
</dbReference>
<sequence length="147" mass="16607">MIVEQILTSEAPRKRGRSTSEGPNPTDIHVGERTRLRRLELGMNQTELGRAVGLTLQQIQKYERGINRVSSSRLFDLSRALHVSVSYFFEGLENSRSAQLDELVSGEVEDPSLRYETRELVRAYYGISDPILRSKVWDLAMALAPSA</sequence>
<evidence type="ECO:0000313" key="4">
    <source>
        <dbReference type="Proteomes" id="UP000251075"/>
    </source>
</evidence>
<comment type="caution">
    <text evidence="3">The sequence shown here is derived from an EMBL/GenBank/DDBJ whole genome shotgun (WGS) entry which is preliminary data.</text>
</comment>
<evidence type="ECO:0000259" key="2">
    <source>
        <dbReference type="PROSITE" id="PS50943"/>
    </source>
</evidence>
<gene>
    <name evidence="3" type="ORF">CU669_14465</name>
</gene>
<dbReference type="GO" id="GO:0003677">
    <property type="term" value="F:DNA binding"/>
    <property type="evidence" value="ECO:0007669"/>
    <property type="project" value="InterPro"/>
</dbReference>
<reference evidence="3 4" key="1">
    <citation type="submission" date="2017-11" db="EMBL/GenBank/DDBJ databases">
        <title>Draft genome sequence of magnetotactic bacterium Magnetospirillum kuznetsovii LBB-42.</title>
        <authorList>
            <person name="Grouzdev D.S."/>
            <person name="Rysina M.S."/>
            <person name="Baslerov R.V."/>
            <person name="Koziaeva V."/>
        </authorList>
    </citation>
    <scope>NUCLEOTIDE SEQUENCE [LARGE SCALE GENOMIC DNA]</scope>
    <source>
        <strain evidence="3 4">LBB-42</strain>
    </source>
</reference>
<keyword evidence="4" id="KW-1185">Reference proteome</keyword>
<dbReference type="CDD" id="cd00093">
    <property type="entry name" value="HTH_XRE"/>
    <property type="match status" value="1"/>
</dbReference>
<feature type="region of interest" description="Disordered" evidence="1">
    <location>
        <begin position="1"/>
        <end position="29"/>
    </location>
</feature>
<dbReference type="SUPFAM" id="SSF47413">
    <property type="entry name" value="lambda repressor-like DNA-binding domains"/>
    <property type="match status" value="1"/>
</dbReference>
<feature type="domain" description="HTH cro/C1-type" evidence="2">
    <location>
        <begin position="35"/>
        <end position="88"/>
    </location>
</feature>
<dbReference type="InterPro" id="IPR001387">
    <property type="entry name" value="Cro/C1-type_HTH"/>
</dbReference>
<dbReference type="Pfam" id="PF01381">
    <property type="entry name" value="HTH_3"/>
    <property type="match status" value="1"/>
</dbReference>
<dbReference type="AlphaFoldDB" id="A0A364NVS4"/>
<evidence type="ECO:0000313" key="3">
    <source>
        <dbReference type="EMBL" id="RAU21153.1"/>
    </source>
</evidence>
<accession>A0A364NVS4</accession>
<protein>
    <submittedName>
        <fullName evidence="3">Transcriptional regulator</fullName>
    </submittedName>
</protein>
<dbReference type="Proteomes" id="UP000251075">
    <property type="component" value="Unassembled WGS sequence"/>
</dbReference>
<dbReference type="OrthoDB" id="9797172at2"/>
<evidence type="ECO:0000256" key="1">
    <source>
        <dbReference type="SAM" id="MobiDB-lite"/>
    </source>
</evidence>
<dbReference type="InterPro" id="IPR010982">
    <property type="entry name" value="Lambda_DNA-bd_dom_sf"/>
</dbReference>
<dbReference type="Gene3D" id="1.10.260.40">
    <property type="entry name" value="lambda repressor-like DNA-binding domains"/>
    <property type="match status" value="1"/>
</dbReference>
<name>A0A364NVS4_9PROT</name>
<organism evidence="3 4">
    <name type="scientific">Paramagnetospirillum kuznetsovii</name>
    <dbReference type="NCBI Taxonomy" id="2053833"/>
    <lineage>
        <taxon>Bacteria</taxon>
        <taxon>Pseudomonadati</taxon>
        <taxon>Pseudomonadota</taxon>
        <taxon>Alphaproteobacteria</taxon>
        <taxon>Rhodospirillales</taxon>
        <taxon>Magnetospirillaceae</taxon>
        <taxon>Paramagnetospirillum</taxon>
    </lineage>
</organism>
<dbReference type="EMBL" id="PGTO01000012">
    <property type="protein sequence ID" value="RAU21153.1"/>
    <property type="molecule type" value="Genomic_DNA"/>
</dbReference>